<proteinExistence type="predicted"/>
<dbReference type="Proteomes" id="UP000324800">
    <property type="component" value="Unassembled WGS sequence"/>
</dbReference>
<gene>
    <name evidence="1" type="ORF">EZS28_039380</name>
</gene>
<evidence type="ECO:0000313" key="1">
    <source>
        <dbReference type="EMBL" id="KAA6365094.1"/>
    </source>
</evidence>
<comment type="caution">
    <text evidence="1">The sequence shown here is derived from an EMBL/GenBank/DDBJ whole genome shotgun (WGS) entry which is preliminary data.</text>
</comment>
<evidence type="ECO:0000313" key="2">
    <source>
        <dbReference type="Proteomes" id="UP000324800"/>
    </source>
</evidence>
<organism evidence="1 2">
    <name type="scientific">Streblomastix strix</name>
    <dbReference type="NCBI Taxonomy" id="222440"/>
    <lineage>
        <taxon>Eukaryota</taxon>
        <taxon>Metamonada</taxon>
        <taxon>Preaxostyla</taxon>
        <taxon>Oxymonadida</taxon>
        <taxon>Streblomastigidae</taxon>
        <taxon>Streblomastix</taxon>
    </lineage>
</organism>
<name>A0A5J4U430_9EUKA</name>
<dbReference type="EMBL" id="SNRW01020852">
    <property type="protein sequence ID" value="KAA6365094.1"/>
    <property type="molecule type" value="Genomic_DNA"/>
</dbReference>
<accession>A0A5J4U430</accession>
<dbReference type="AlphaFoldDB" id="A0A5J4U430"/>
<protein>
    <submittedName>
        <fullName evidence="1">Uncharacterized protein</fullName>
    </submittedName>
</protein>
<reference evidence="1 2" key="1">
    <citation type="submission" date="2019-03" db="EMBL/GenBank/DDBJ databases">
        <title>Single cell metagenomics reveals metabolic interactions within the superorganism composed of flagellate Streblomastix strix and complex community of Bacteroidetes bacteria on its surface.</title>
        <authorList>
            <person name="Treitli S.C."/>
            <person name="Kolisko M."/>
            <person name="Husnik F."/>
            <person name="Keeling P."/>
            <person name="Hampl V."/>
        </authorList>
    </citation>
    <scope>NUCLEOTIDE SEQUENCE [LARGE SCALE GENOMIC DNA]</scope>
    <source>
        <strain evidence="1">ST1C</strain>
    </source>
</reference>
<sequence>MRINRQHRKFCSVTKDICAMARDGLSISWENQTPLLLPPIPLLLRTIRKVKEDRVKTAVIIAPNIDDQTGLTRVYGDSEIQDEEETMISPTRRNLHVQGFIQQGERLFRFLLEDYGQKQAVV</sequence>